<protein>
    <submittedName>
        <fullName evidence="2">Uncharacterized protein</fullName>
    </submittedName>
</protein>
<keyword evidence="1" id="KW-0812">Transmembrane</keyword>
<name>A0A5N6U8N9_ASPAV</name>
<feature type="transmembrane region" description="Helical" evidence="1">
    <location>
        <begin position="12"/>
        <end position="33"/>
    </location>
</feature>
<sequence>MQIRGVCCKSARVGVSFNYFIIFISFYFSPFIFPVEGLGYIQAVTSIILYACPPRGCQTLERCDEYSDVIRSGGSRLGLEGDSSRLLR</sequence>
<organism evidence="2 3">
    <name type="scientific">Aspergillus avenaceus</name>
    <dbReference type="NCBI Taxonomy" id="36643"/>
    <lineage>
        <taxon>Eukaryota</taxon>
        <taxon>Fungi</taxon>
        <taxon>Dikarya</taxon>
        <taxon>Ascomycota</taxon>
        <taxon>Pezizomycotina</taxon>
        <taxon>Eurotiomycetes</taxon>
        <taxon>Eurotiomycetidae</taxon>
        <taxon>Eurotiales</taxon>
        <taxon>Aspergillaceae</taxon>
        <taxon>Aspergillus</taxon>
        <taxon>Aspergillus subgen. Circumdati</taxon>
    </lineage>
</organism>
<reference evidence="2 3" key="1">
    <citation type="submission" date="2019-04" db="EMBL/GenBank/DDBJ databases">
        <title>Friends and foes A comparative genomics study of 23 Aspergillus species from section Flavi.</title>
        <authorList>
            <consortium name="DOE Joint Genome Institute"/>
            <person name="Kjaerbolling I."/>
            <person name="Vesth T."/>
            <person name="Frisvad J.C."/>
            <person name="Nybo J.L."/>
            <person name="Theobald S."/>
            <person name="Kildgaard S."/>
            <person name="Isbrandt T."/>
            <person name="Kuo A."/>
            <person name="Sato A."/>
            <person name="Lyhne E.K."/>
            <person name="Kogle M.E."/>
            <person name="Wiebenga A."/>
            <person name="Kun R.S."/>
            <person name="Lubbers R.J."/>
            <person name="Makela M.R."/>
            <person name="Barry K."/>
            <person name="Chovatia M."/>
            <person name="Clum A."/>
            <person name="Daum C."/>
            <person name="Haridas S."/>
            <person name="He G."/>
            <person name="LaButti K."/>
            <person name="Lipzen A."/>
            <person name="Mondo S."/>
            <person name="Riley R."/>
            <person name="Salamov A."/>
            <person name="Simmons B.A."/>
            <person name="Magnuson J.K."/>
            <person name="Henrissat B."/>
            <person name="Mortensen U.H."/>
            <person name="Larsen T.O."/>
            <person name="Devries R.P."/>
            <person name="Grigoriev I.V."/>
            <person name="Machida M."/>
            <person name="Baker S.E."/>
            <person name="Andersen M.R."/>
        </authorList>
    </citation>
    <scope>NUCLEOTIDE SEQUENCE [LARGE SCALE GENOMIC DNA]</scope>
    <source>
        <strain evidence="2 3">IBT 18842</strain>
    </source>
</reference>
<evidence type="ECO:0000256" key="1">
    <source>
        <dbReference type="SAM" id="Phobius"/>
    </source>
</evidence>
<keyword evidence="1" id="KW-1133">Transmembrane helix</keyword>
<evidence type="ECO:0000313" key="3">
    <source>
        <dbReference type="Proteomes" id="UP000325780"/>
    </source>
</evidence>
<accession>A0A5N6U8N9</accession>
<gene>
    <name evidence="2" type="ORF">BDV25DRAFT_64097</name>
</gene>
<keyword evidence="3" id="KW-1185">Reference proteome</keyword>
<dbReference type="AlphaFoldDB" id="A0A5N6U8N9"/>
<evidence type="ECO:0000313" key="2">
    <source>
        <dbReference type="EMBL" id="KAE8154972.1"/>
    </source>
</evidence>
<keyword evidence="1" id="KW-0472">Membrane</keyword>
<dbReference type="EMBL" id="ML742025">
    <property type="protein sequence ID" value="KAE8154972.1"/>
    <property type="molecule type" value="Genomic_DNA"/>
</dbReference>
<proteinExistence type="predicted"/>
<dbReference type="Proteomes" id="UP000325780">
    <property type="component" value="Unassembled WGS sequence"/>
</dbReference>